<evidence type="ECO:0000256" key="1">
    <source>
        <dbReference type="ARBA" id="ARBA00022679"/>
    </source>
</evidence>
<dbReference type="Pfam" id="PF24553">
    <property type="entry name" value="Rv0428c_C"/>
    <property type="match status" value="1"/>
</dbReference>
<dbReference type="Gene3D" id="3.40.630.30">
    <property type="match status" value="1"/>
</dbReference>
<sequence>MNAFVSPLEERASNAWPAARAILVGGWAFRFANGFSKRANSANALFPNTDFAEVRQAAECFYTRHRLPVIFRLTPLAPPEADSALEQAGYARIEPCRVMVADIGAVARGSLSLDDAPSPQWLDGFARASGESLEARRDHAALLERIFAPRVFATAHRQGAPVGFGMAVRERGQIGLFDLMVAPEHRGSGIGRKIMQALLHWGREAGARQAYLQVHQSNAVALNLYESFGFRAGYDYHYRFKPI</sequence>
<keyword evidence="1" id="KW-0808">Transferase</keyword>
<evidence type="ECO:0000313" key="4">
    <source>
        <dbReference type="EMBL" id="PPQ25872.1"/>
    </source>
</evidence>
<comment type="caution">
    <text evidence="4">The sequence shown here is derived from an EMBL/GenBank/DDBJ whole genome shotgun (WGS) entry which is preliminary data.</text>
</comment>
<dbReference type="OrthoDB" id="9775595at2"/>
<dbReference type="EMBL" id="NHSJ01000140">
    <property type="protein sequence ID" value="PPQ25872.1"/>
    <property type="molecule type" value="Genomic_DNA"/>
</dbReference>
<evidence type="ECO:0000256" key="2">
    <source>
        <dbReference type="ARBA" id="ARBA00023315"/>
    </source>
</evidence>
<name>A0A2S6MU37_9HYPH</name>
<dbReference type="CDD" id="cd04301">
    <property type="entry name" value="NAT_SF"/>
    <property type="match status" value="1"/>
</dbReference>
<gene>
    <name evidence="4" type="ORF">CCR94_24140</name>
</gene>
<dbReference type="PROSITE" id="PS51186">
    <property type="entry name" value="GNAT"/>
    <property type="match status" value="1"/>
</dbReference>
<dbReference type="InterPro" id="IPR016181">
    <property type="entry name" value="Acyl_CoA_acyltransferase"/>
</dbReference>
<dbReference type="Proteomes" id="UP000239089">
    <property type="component" value="Unassembled WGS sequence"/>
</dbReference>
<evidence type="ECO:0000313" key="5">
    <source>
        <dbReference type="Proteomes" id="UP000239089"/>
    </source>
</evidence>
<proteinExistence type="predicted"/>
<dbReference type="PANTHER" id="PTHR43420">
    <property type="entry name" value="ACETYLTRANSFERASE"/>
    <property type="match status" value="1"/>
</dbReference>
<keyword evidence="2" id="KW-0012">Acyltransferase</keyword>
<protein>
    <recommendedName>
        <fullName evidence="3">N-acetyltransferase domain-containing protein</fullName>
    </recommendedName>
</protein>
<reference evidence="4 5" key="1">
    <citation type="journal article" date="2018" name="Arch. Microbiol.">
        <title>New insights into the metabolic potential of the phototrophic purple bacterium Rhodopila globiformis DSM 161(T) from its draft genome sequence and evidence for a vanadium-dependent nitrogenase.</title>
        <authorList>
            <person name="Imhoff J.F."/>
            <person name="Rahn T."/>
            <person name="Kunzel S."/>
            <person name="Neulinger S.C."/>
        </authorList>
    </citation>
    <scope>NUCLEOTIDE SEQUENCE [LARGE SCALE GENOMIC DNA]</scope>
    <source>
        <strain evidence="4 5">DSM 16996</strain>
    </source>
</reference>
<dbReference type="InterPro" id="IPR050680">
    <property type="entry name" value="YpeA/RimI_acetyltransf"/>
</dbReference>
<dbReference type="GO" id="GO:0016747">
    <property type="term" value="F:acyltransferase activity, transferring groups other than amino-acyl groups"/>
    <property type="evidence" value="ECO:0007669"/>
    <property type="project" value="InterPro"/>
</dbReference>
<dbReference type="InterPro" id="IPR000182">
    <property type="entry name" value="GNAT_dom"/>
</dbReference>
<dbReference type="AlphaFoldDB" id="A0A2S6MU37"/>
<dbReference type="InterPro" id="IPR056935">
    <property type="entry name" value="Rv0428c-like_C"/>
</dbReference>
<accession>A0A2S6MU37</accession>
<organism evidence="4 5">
    <name type="scientific">Rhodoblastus sphagnicola</name>
    <dbReference type="NCBI Taxonomy" id="333368"/>
    <lineage>
        <taxon>Bacteria</taxon>
        <taxon>Pseudomonadati</taxon>
        <taxon>Pseudomonadota</taxon>
        <taxon>Alphaproteobacteria</taxon>
        <taxon>Hyphomicrobiales</taxon>
        <taxon>Rhodoblastaceae</taxon>
        <taxon>Rhodoblastus</taxon>
    </lineage>
</organism>
<evidence type="ECO:0000259" key="3">
    <source>
        <dbReference type="PROSITE" id="PS51186"/>
    </source>
</evidence>
<dbReference type="SUPFAM" id="SSF55729">
    <property type="entry name" value="Acyl-CoA N-acyltransferases (Nat)"/>
    <property type="match status" value="1"/>
</dbReference>
<keyword evidence="5" id="KW-1185">Reference proteome</keyword>
<feature type="domain" description="N-acetyltransferase" evidence="3">
    <location>
        <begin position="111"/>
        <end position="243"/>
    </location>
</feature>